<name>A0A9D1PKL8_9BACI</name>
<dbReference type="Gene3D" id="1.10.10.10">
    <property type="entry name" value="Winged helix-like DNA-binding domain superfamily/Winged helix DNA-binding domain"/>
    <property type="match status" value="1"/>
</dbReference>
<dbReference type="InterPro" id="IPR036388">
    <property type="entry name" value="WH-like_DNA-bd_sf"/>
</dbReference>
<dbReference type="Pfam" id="PF13730">
    <property type="entry name" value="HTH_36"/>
    <property type="match status" value="1"/>
</dbReference>
<comment type="caution">
    <text evidence="2">The sequence shown here is derived from an EMBL/GenBank/DDBJ whole genome shotgun (WGS) entry which is preliminary data.</text>
</comment>
<dbReference type="EMBL" id="DXHX01000011">
    <property type="protein sequence ID" value="HIV73566.1"/>
    <property type="molecule type" value="Genomic_DNA"/>
</dbReference>
<proteinExistence type="predicted"/>
<dbReference type="InterPro" id="IPR036390">
    <property type="entry name" value="WH_DNA-bd_sf"/>
</dbReference>
<reference evidence="2" key="1">
    <citation type="journal article" date="2021" name="PeerJ">
        <title>Extensive microbial diversity within the chicken gut microbiome revealed by metagenomics and culture.</title>
        <authorList>
            <person name="Gilroy R."/>
            <person name="Ravi A."/>
            <person name="Getino M."/>
            <person name="Pursley I."/>
            <person name="Horton D.L."/>
            <person name="Alikhan N.F."/>
            <person name="Baker D."/>
            <person name="Gharbi K."/>
            <person name="Hall N."/>
            <person name="Watson M."/>
            <person name="Adriaenssens E.M."/>
            <person name="Foster-Nyarko E."/>
            <person name="Jarju S."/>
            <person name="Secka A."/>
            <person name="Antonio M."/>
            <person name="Oren A."/>
            <person name="Chaudhuri R.R."/>
            <person name="La Ragione R."/>
            <person name="Hildebrand F."/>
            <person name="Pallen M.J."/>
        </authorList>
    </citation>
    <scope>NUCLEOTIDE SEQUENCE</scope>
    <source>
        <strain evidence="2">CHK169-2315</strain>
    </source>
</reference>
<dbReference type="Proteomes" id="UP000823937">
    <property type="component" value="Unassembled WGS sequence"/>
</dbReference>
<protein>
    <submittedName>
        <fullName evidence="2">Helix-turn-helix domain-containing protein</fullName>
    </submittedName>
</protein>
<evidence type="ECO:0000313" key="2">
    <source>
        <dbReference type="EMBL" id="HIV73566.1"/>
    </source>
</evidence>
<feature type="region of interest" description="Disordered" evidence="1">
    <location>
        <begin position="120"/>
        <end position="140"/>
    </location>
</feature>
<sequence length="278" mass="33163">MNVLLLNDETMRNLVNFTSIEEMNEAVKEHKRTYDLSKTDRDILHMISQYACKYIGVCYLSKQKIAEASGFTSRRTAIRACNRLEQLGVIKQYETRRVKGDKRRSVNIIVIQRIKGEKVEDNPPIKQESQREVTGESHTKEALYQSPNKAYTYKDTWEETEYAYKRGLKLTIPEVFYNAFTPFFNARELYDIYGILLRAKATVKERVFSLEDKAEEYIDYFYNVIRLYKWGKVTNLKGYLYRTWEWLSKQLYRQEKNRGKLEQSYLYLSDEEWGEGKR</sequence>
<organism evidence="2 3">
    <name type="scientific">Candidatus Pseudogracilibacillus intestinigallinarum</name>
    <dbReference type="NCBI Taxonomy" id="2838742"/>
    <lineage>
        <taxon>Bacteria</taxon>
        <taxon>Bacillati</taxon>
        <taxon>Bacillota</taxon>
        <taxon>Bacilli</taxon>
        <taxon>Bacillales</taxon>
        <taxon>Bacillaceae</taxon>
        <taxon>Pseudogracilibacillus</taxon>
    </lineage>
</organism>
<dbReference type="SUPFAM" id="SSF46785">
    <property type="entry name" value="Winged helix' DNA-binding domain"/>
    <property type="match status" value="1"/>
</dbReference>
<reference evidence="2" key="2">
    <citation type="submission" date="2021-04" db="EMBL/GenBank/DDBJ databases">
        <authorList>
            <person name="Gilroy R."/>
        </authorList>
    </citation>
    <scope>NUCLEOTIDE SEQUENCE</scope>
    <source>
        <strain evidence="2">CHK169-2315</strain>
    </source>
</reference>
<evidence type="ECO:0000313" key="3">
    <source>
        <dbReference type="Proteomes" id="UP000823937"/>
    </source>
</evidence>
<gene>
    <name evidence="2" type="ORF">H9895_00615</name>
</gene>
<evidence type="ECO:0000256" key="1">
    <source>
        <dbReference type="SAM" id="MobiDB-lite"/>
    </source>
</evidence>
<dbReference type="AlphaFoldDB" id="A0A9D1PKL8"/>
<accession>A0A9D1PKL8</accession>